<evidence type="ECO:0000313" key="10">
    <source>
        <dbReference type="Proteomes" id="UP000677244"/>
    </source>
</evidence>
<protein>
    <submittedName>
        <fullName evidence="9">SusC/RagA family TonB-linked outer membrane protein</fullName>
    </submittedName>
</protein>
<keyword evidence="2 7" id="KW-0813">Transport</keyword>
<keyword evidence="4 7" id="KW-0812">Transmembrane</keyword>
<evidence type="ECO:0000256" key="5">
    <source>
        <dbReference type="ARBA" id="ARBA00023136"/>
    </source>
</evidence>
<dbReference type="Gene3D" id="2.60.40.1120">
    <property type="entry name" value="Carboxypeptidase-like, regulatory domain"/>
    <property type="match status" value="1"/>
</dbReference>
<dbReference type="InterPro" id="IPR036942">
    <property type="entry name" value="Beta-barrel_TonB_sf"/>
</dbReference>
<dbReference type="PROSITE" id="PS52016">
    <property type="entry name" value="TONB_DEPENDENT_REC_3"/>
    <property type="match status" value="1"/>
</dbReference>
<name>A0ABS3YRZ0_9BACT</name>
<keyword evidence="5 7" id="KW-0472">Membrane</keyword>
<comment type="subcellular location">
    <subcellularLocation>
        <location evidence="1 7">Cell outer membrane</location>
        <topology evidence="1 7">Multi-pass membrane protein</topology>
    </subcellularLocation>
</comment>
<dbReference type="Pfam" id="PF07715">
    <property type="entry name" value="Plug"/>
    <property type="match status" value="1"/>
</dbReference>
<comment type="similarity">
    <text evidence="7">Belongs to the TonB-dependent receptor family.</text>
</comment>
<accession>A0ABS3YRZ0</accession>
<evidence type="ECO:0000256" key="3">
    <source>
        <dbReference type="ARBA" id="ARBA00022452"/>
    </source>
</evidence>
<comment type="caution">
    <text evidence="9">The sequence shown here is derived from an EMBL/GenBank/DDBJ whole genome shotgun (WGS) entry which is preliminary data.</text>
</comment>
<evidence type="ECO:0000313" key="9">
    <source>
        <dbReference type="EMBL" id="MBO9200676.1"/>
    </source>
</evidence>
<evidence type="ECO:0000259" key="8">
    <source>
        <dbReference type="Pfam" id="PF07715"/>
    </source>
</evidence>
<keyword evidence="6 7" id="KW-0998">Cell outer membrane</keyword>
<reference evidence="9 10" key="1">
    <citation type="submission" date="2021-03" db="EMBL/GenBank/DDBJ databases">
        <title>Assistant Professor.</title>
        <authorList>
            <person name="Huq M.A."/>
        </authorList>
    </citation>
    <scope>NUCLEOTIDE SEQUENCE [LARGE SCALE GENOMIC DNA]</scope>
    <source>
        <strain evidence="9 10">MAH-29</strain>
    </source>
</reference>
<evidence type="ECO:0000256" key="1">
    <source>
        <dbReference type="ARBA" id="ARBA00004571"/>
    </source>
</evidence>
<keyword evidence="3 7" id="KW-1134">Transmembrane beta strand</keyword>
<dbReference type="SUPFAM" id="SSF49464">
    <property type="entry name" value="Carboxypeptidase regulatory domain-like"/>
    <property type="match status" value="1"/>
</dbReference>
<dbReference type="InterPro" id="IPR012910">
    <property type="entry name" value="Plug_dom"/>
</dbReference>
<dbReference type="InterPro" id="IPR023996">
    <property type="entry name" value="TonB-dep_OMP_SusC/RagA"/>
</dbReference>
<dbReference type="NCBIfam" id="TIGR04057">
    <property type="entry name" value="SusC_RagA_signa"/>
    <property type="match status" value="1"/>
</dbReference>
<evidence type="ECO:0000256" key="6">
    <source>
        <dbReference type="ARBA" id="ARBA00023237"/>
    </source>
</evidence>
<dbReference type="Pfam" id="PF13715">
    <property type="entry name" value="CarbopepD_reg_2"/>
    <property type="match status" value="1"/>
</dbReference>
<dbReference type="InterPro" id="IPR039426">
    <property type="entry name" value="TonB-dep_rcpt-like"/>
</dbReference>
<dbReference type="RefSeq" id="WP_209138715.1">
    <property type="nucleotide sequence ID" value="NZ_JAGHKO010000001.1"/>
</dbReference>
<gene>
    <name evidence="9" type="ORF">J7I42_10410</name>
</gene>
<proteinExistence type="inferred from homology"/>
<evidence type="ECO:0000256" key="7">
    <source>
        <dbReference type="PROSITE-ProRule" id="PRU01360"/>
    </source>
</evidence>
<dbReference type="InterPro" id="IPR023997">
    <property type="entry name" value="TonB-dep_OMP_SusC/RagA_CS"/>
</dbReference>
<dbReference type="Gene3D" id="2.40.170.20">
    <property type="entry name" value="TonB-dependent receptor, beta-barrel domain"/>
    <property type="match status" value="1"/>
</dbReference>
<dbReference type="Proteomes" id="UP000677244">
    <property type="component" value="Unassembled WGS sequence"/>
</dbReference>
<keyword evidence="10" id="KW-1185">Reference proteome</keyword>
<organism evidence="9 10">
    <name type="scientific">Niastella soli</name>
    <dbReference type="NCBI Taxonomy" id="2821487"/>
    <lineage>
        <taxon>Bacteria</taxon>
        <taxon>Pseudomonadati</taxon>
        <taxon>Bacteroidota</taxon>
        <taxon>Chitinophagia</taxon>
        <taxon>Chitinophagales</taxon>
        <taxon>Chitinophagaceae</taxon>
        <taxon>Niastella</taxon>
    </lineage>
</organism>
<dbReference type="InterPro" id="IPR037066">
    <property type="entry name" value="Plug_dom_sf"/>
</dbReference>
<dbReference type="EMBL" id="JAGHKO010000001">
    <property type="protein sequence ID" value="MBO9200676.1"/>
    <property type="molecule type" value="Genomic_DNA"/>
</dbReference>
<dbReference type="Gene3D" id="2.170.130.10">
    <property type="entry name" value="TonB-dependent receptor, plug domain"/>
    <property type="match status" value="1"/>
</dbReference>
<dbReference type="SUPFAM" id="SSF56935">
    <property type="entry name" value="Porins"/>
    <property type="match status" value="1"/>
</dbReference>
<dbReference type="InterPro" id="IPR008969">
    <property type="entry name" value="CarboxyPept-like_regulatory"/>
</dbReference>
<evidence type="ECO:0000256" key="2">
    <source>
        <dbReference type="ARBA" id="ARBA00022448"/>
    </source>
</evidence>
<evidence type="ECO:0000256" key="4">
    <source>
        <dbReference type="ARBA" id="ARBA00022692"/>
    </source>
</evidence>
<sequence>MTKATIRLLLIVLACIWGITGTAQEKKTIAGVVKDSAGNALPGVSISEKGTSTATITDINGSFRIPVSSAKPVLVFSSIGFDKKEVVVGNNTTLNVSLSGETVSLEGVVVVAMGIKKDQRKLGYASTQVSGKDIIQSAPTNFASALYGKAPGVAITTNPGGATSAVGIQIRGISSINGQGQPLLVVDGVVTRNGGANNEGYWSGNQRLNGNGLLDINPENIESINILKGAAASALYGSDANFGVIVITTKNGKGRKGLGVDVNLSANMEQVSVTPDLQTTYGPGYDRETNKSAFGADDAGWLHTKVNNQDVKYPIFRAYGQFGPKVDGSQVYWWDGQMREYKSQPNNWKEFYRTGHSEIANIALSNSSDKMSYRFSYTRNDYKGIQIGGKQEKNTFNFNSTYKIAPKLSLDLVASYINEKVHNRPRQLYYVTNNFGGFFSPVDYMDVYFDKYHTSRGYKWVDWNSTQDLGERLKYNIRAKDFLDFLWNQLANSFDETTNRFLVSATLNYNIAKGLTFRGRYGTDYTGYFAETKERTTQPVAYGTTGRYATNTNRLVFNYGDVMLSYDRQIVPDLKGTVSVGYQGRREEYRYNEASTKDGITQDTWFSLNASSGIPTGKATTNTLVKDGAFGILNLEYKDFLFVEGTLRRERSSSLIPSKNTFYYPGVSGAFELSNAVKLPAFVSYSKLRGSWGVVGNPPGVYQGNITYLNNPPQGSVEGVPILYPQQSNFGNRELKNETKNEFEFGWENKFLHNRAGFDLTYYNSTVHDQIISLSLPASVGATSQYVNVGDMRNYGVELGIYGTPVKTKDLAWDMRLNIAFNRNKLISLMPGLDKLQSASLDNNSLLVISTPGHTAGDLYAYQRSVDSKGNYIVNDDGYYDINYKEQSKVGNLQPKAVGGFINTFNYKNFSLNVVVDFRFGGQIVSQSNLYGKGAGMFKSTLQYRDTENGGLSYYTDGTGKNIQVANDVTKGPNSETVYHDGVILKGVTKDGKENTKILDAANYYLNTYSWGSFAGAGNYTTYSDAVFDNNYIKMREVTLSYMFPKKIAGFIKAQNMTFSVYGRNLFYFHKTLPNYDPEEGVGTDWLSQGTSLGQGNAATRSMGASLRVTF</sequence>
<dbReference type="NCBIfam" id="TIGR04056">
    <property type="entry name" value="OMP_RagA_SusC"/>
    <property type="match status" value="1"/>
</dbReference>
<feature type="domain" description="TonB-dependent receptor plug" evidence="8">
    <location>
        <begin position="119"/>
        <end position="244"/>
    </location>
</feature>